<evidence type="ECO:0000256" key="9">
    <source>
        <dbReference type="RuleBase" id="RU003346"/>
    </source>
</evidence>
<evidence type="ECO:0000256" key="11">
    <source>
        <dbReference type="SAM" id="Phobius"/>
    </source>
</evidence>
<keyword evidence="7 11" id="KW-1133">Transmembrane helix</keyword>
<protein>
    <submittedName>
        <fullName evidence="13">MFS transporter</fullName>
    </submittedName>
</protein>
<evidence type="ECO:0000256" key="7">
    <source>
        <dbReference type="ARBA" id="ARBA00022989"/>
    </source>
</evidence>
<feature type="domain" description="Major facilitator superfamily (MFS) profile" evidence="12">
    <location>
        <begin position="49"/>
        <end position="483"/>
    </location>
</feature>
<dbReference type="PROSITE" id="PS50850">
    <property type="entry name" value="MFS"/>
    <property type="match status" value="1"/>
</dbReference>
<feature type="transmembrane region" description="Helical" evidence="11">
    <location>
        <begin position="45"/>
        <end position="62"/>
    </location>
</feature>
<dbReference type="EMBL" id="CP008889">
    <property type="protein sequence ID" value="AIF40760.1"/>
    <property type="molecule type" value="Genomic_DNA"/>
</dbReference>
<keyword evidence="6 11" id="KW-0812">Transmembrane</keyword>
<dbReference type="RefSeq" id="WP_038568061.1">
    <property type="nucleotide sequence ID" value="NZ_CP008889.1"/>
</dbReference>
<dbReference type="PRINTS" id="PR00171">
    <property type="entry name" value="SUGRTRNSPORT"/>
</dbReference>
<evidence type="ECO:0000313" key="14">
    <source>
        <dbReference type="Proteomes" id="UP000027986"/>
    </source>
</evidence>
<feature type="transmembrane region" description="Helical" evidence="11">
    <location>
        <begin position="461"/>
        <end position="479"/>
    </location>
</feature>
<keyword evidence="3 9" id="KW-0813">Transport</keyword>
<evidence type="ECO:0000256" key="5">
    <source>
        <dbReference type="ARBA" id="ARBA00022597"/>
    </source>
</evidence>
<dbReference type="InterPro" id="IPR036259">
    <property type="entry name" value="MFS_trans_sf"/>
</dbReference>
<dbReference type="NCBIfam" id="TIGR00879">
    <property type="entry name" value="SP"/>
    <property type="match status" value="1"/>
</dbReference>
<keyword evidence="14" id="KW-1185">Reference proteome</keyword>
<name>A0A075JG37_9MICO</name>
<feature type="transmembrane region" description="Helical" evidence="11">
    <location>
        <begin position="362"/>
        <end position="385"/>
    </location>
</feature>
<feature type="transmembrane region" description="Helical" evidence="11">
    <location>
        <begin position="95"/>
        <end position="115"/>
    </location>
</feature>
<dbReference type="InterPro" id="IPR005828">
    <property type="entry name" value="MFS_sugar_transport-like"/>
</dbReference>
<sequence length="512" mass="55342">MSDAPGAESAPNEWTDAERRLGGIPDAARDDDVSPADAERLARRHVLHVSFIAAFGGLLYGYDTGVISGAMLHVTEEFHINEERFGSAAHNITEIITSSILLGAVLGALGTSVIVKKVGRRKAIIGIAAMFAIGVLLSGAANDWWTLSLARVFLGLAVGGSTMAIPTYISELAPPAKRGSYVTFFNVAIGVGILTASLVNYFGDSAISWRVRIAAAVVPALVLLIGMKPLPESPRWLVQQGFVNPARRVLRWVRPSTRAVDAEIAEIKRTYREEQQASGEGEWRTLFSEKWIRPALFAGIMVAIFTQITGLEMMIYYTPTILKNNVGFSDHMAQAGNVGVGVVYLVMTTLGKFVVDRIGRRRLMLVMLPGAAVSIAAFGIAFWVTNDDPPAGLALALILSFMFFQAGGIQVVGWLMGSELYPLKVRSAATALHAAALWGSNLLITLTALTLIDWLSLPGAMIFYAVINVIAWVTVYFFVPETKGRSLEEIESSLQDGTFLPHRGHKRSPADA</sequence>
<dbReference type="InterPro" id="IPR050814">
    <property type="entry name" value="Myo-inositol_Transporter"/>
</dbReference>
<dbReference type="PROSITE" id="PS00217">
    <property type="entry name" value="SUGAR_TRANSPORT_2"/>
    <property type="match status" value="1"/>
</dbReference>
<evidence type="ECO:0000256" key="1">
    <source>
        <dbReference type="ARBA" id="ARBA00004651"/>
    </source>
</evidence>
<evidence type="ECO:0000313" key="13">
    <source>
        <dbReference type="EMBL" id="AIF40760.1"/>
    </source>
</evidence>
<dbReference type="Gene3D" id="1.20.1250.20">
    <property type="entry name" value="MFS general substrate transporter like domains"/>
    <property type="match status" value="1"/>
</dbReference>
<evidence type="ECO:0000256" key="3">
    <source>
        <dbReference type="ARBA" id="ARBA00022448"/>
    </source>
</evidence>
<dbReference type="InterPro" id="IPR005829">
    <property type="entry name" value="Sugar_transporter_CS"/>
</dbReference>
<feature type="transmembrane region" description="Helical" evidence="11">
    <location>
        <begin position="295"/>
        <end position="317"/>
    </location>
</feature>
<evidence type="ECO:0000259" key="12">
    <source>
        <dbReference type="PROSITE" id="PS50850"/>
    </source>
</evidence>
<dbReference type="SUPFAM" id="SSF103473">
    <property type="entry name" value="MFS general substrate transporter"/>
    <property type="match status" value="1"/>
</dbReference>
<dbReference type="Pfam" id="PF00083">
    <property type="entry name" value="Sugar_tr"/>
    <property type="match status" value="1"/>
</dbReference>
<reference evidence="13 14" key="1">
    <citation type="submission" date="2014-07" db="EMBL/GenBank/DDBJ databases">
        <title>Genome Sequencing of Dermacoccus nishinomiyaensis.</title>
        <authorList>
            <person name="Hong K.W."/>
            <person name="Chan K.G."/>
        </authorList>
    </citation>
    <scope>NUCLEOTIDE SEQUENCE [LARGE SCALE GENOMIC DNA]</scope>
    <source>
        <strain evidence="13 14">M25</strain>
    </source>
</reference>
<keyword evidence="5" id="KW-0762">Sugar transport</keyword>
<evidence type="ECO:0000256" key="10">
    <source>
        <dbReference type="SAM" id="MobiDB-lite"/>
    </source>
</evidence>
<feature type="transmembrane region" description="Helical" evidence="11">
    <location>
        <begin position="337"/>
        <end position="355"/>
    </location>
</feature>
<dbReference type="GO" id="GO:0022857">
    <property type="term" value="F:transmembrane transporter activity"/>
    <property type="evidence" value="ECO:0007669"/>
    <property type="project" value="InterPro"/>
</dbReference>
<evidence type="ECO:0000256" key="4">
    <source>
        <dbReference type="ARBA" id="ARBA00022475"/>
    </source>
</evidence>
<feature type="region of interest" description="Disordered" evidence="10">
    <location>
        <begin position="1"/>
        <end position="32"/>
    </location>
</feature>
<keyword evidence="8 11" id="KW-0472">Membrane</keyword>
<evidence type="ECO:0000256" key="6">
    <source>
        <dbReference type="ARBA" id="ARBA00022692"/>
    </source>
</evidence>
<dbReference type="GeneID" id="41840941"/>
<evidence type="ECO:0000256" key="2">
    <source>
        <dbReference type="ARBA" id="ARBA00010992"/>
    </source>
</evidence>
<dbReference type="InterPro" id="IPR003663">
    <property type="entry name" value="Sugar/inositol_transpt"/>
</dbReference>
<dbReference type="HOGENOM" id="CLU_001265_30_5_11"/>
<evidence type="ECO:0000256" key="8">
    <source>
        <dbReference type="ARBA" id="ARBA00023136"/>
    </source>
</evidence>
<dbReference type="InterPro" id="IPR020846">
    <property type="entry name" value="MFS_dom"/>
</dbReference>
<keyword evidence="4" id="KW-1003">Cell membrane</keyword>
<dbReference type="PANTHER" id="PTHR48020:SF12">
    <property type="entry name" value="PROTON MYO-INOSITOL COTRANSPORTER"/>
    <property type="match status" value="1"/>
</dbReference>
<dbReference type="eggNOG" id="COG0477">
    <property type="taxonomic scope" value="Bacteria"/>
</dbReference>
<feature type="compositionally biased region" description="Basic and acidic residues" evidence="10">
    <location>
        <begin position="16"/>
        <end position="32"/>
    </location>
</feature>
<dbReference type="AlphaFoldDB" id="A0A075JG37"/>
<dbReference type="Proteomes" id="UP000027986">
    <property type="component" value="Chromosome"/>
</dbReference>
<feature type="transmembrane region" description="Helical" evidence="11">
    <location>
        <begin position="391"/>
        <end position="416"/>
    </location>
</feature>
<organism evidence="13 14">
    <name type="scientific">Dermacoccus nishinomiyaensis</name>
    <dbReference type="NCBI Taxonomy" id="1274"/>
    <lineage>
        <taxon>Bacteria</taxon>
        <taxon>Bacillati</taxon>
        <taxon>Actinomycetota</taxon>
        <taxon>Actinomycetes</taxon>
        <taxon>Micrococcales</taxon>
        <taxon>Dermacoccaceae</taxon>
        <taxon>Dermacoccus</taxon>
    </lineage>
</organism>
<gene>
    <name evidence="13" type="ORF">HX89_07185</name>
</gene>
<feature type="transmembrane region" description="Helical" evidence="11">
    <location>
        <begin position="428"/>
        <end position="455"/>
    </location>
</feature>
<dbReference type="KEGG" id="dni:HX89_07185"/>
<dbReference type="PANTHER" id="PTHR48020">
    <property type="entry name" value="PROTON MYO-INOSITOL COTRANSPORTER"/>
    <property type="match status" value="1"/>
</dbReference>
<accession>A0A075JG37</accession>
<comment type="similarity">
    <text evidence="2 9">Belongs to the major facilitator superfamily. Sugar transporter (TC 2.A.1.1) family.</text>
</comment>
<dbReference type="FunFam" id="1.20.1250.20:FF:000218">
    <property type="entry name" value="facilitated trehalose transporter Tret1"/>
    <property type="match status" value="1"/>
</dbReference>
<dbReference type="GO" id="GO:0005886">
    <property type="term" value="C:plasma membrane"/>
    <property type="evidence" value="ECO:0007669"/>
    <property type="project" value="UniProtKB-SubCell"/>
</dbReference>
<dbReference type="OrthoDB" id="4008739at2"/>
<proteinExistence type="inferred from homology"/>
<feature type="transmembrane region" description="Helical" evidence="11">
    <location>
        <begin position="181"/>
        <end position="203"/>
    </location>
</feature>
<comment type="subcellular location">
    <subcellularLocation>
        <location evidence="1">Cell membrane</location>
        <topology evidence="1">Multi-pass membrane protein</topology>
    </subcellularLocation>
</comment>
<feature type="transmembrane region" description="Helical" evidence="11">
    <location>
        <begin position="122"/>
        <end position="141"/>
    </location>
</feature>